<accession>A0A147BMC1</accession>
<dbReference type="UniPathway" id="UPA00988"/>
<feature type="compositionally biased region" description="Polar residues" evidence="4">
    <location>
        <begin position="419"/>
        <end position="432"/>
    </location>
</feature>
<dbReference type="EMBL" id="GEGO01003490">
    <property type="protein sequence ID" value="JAR91914.1"/>
    <property type="molecule type" value="Transcribed_RNA"/>
</dbReference>
<dbReference type="GO" id="GO:0002143">
    <property type="term" value="P:tRNA wobble position uridine thiolation"/>
    <property type="evidence" value="ECO:0007669"/>
    <property type="project" value="TreeGrafter"/>
</dbReference>
<proteinExistence type="inferred from homology"/>
<protein>
    <recommendedName>
        <fullName evidence="3">Cytoplasmic tRNA 2-thiolation protein 2</fullName>
    </recommendedName>
</protein>
<dbReference type="PANTHER" id="PTHR20882:SF14">
    <property type="entry name" value="CYTOPLASMIC TRNA 2-THIOLATION PROTEIN 2"/>
    <property type="match status" value="1"/>
</dbReference>
<dbReference type="AlphaFoldDB" id="A0A147BMC1"/>
<dbReference type="Gene3D" id="3.40.50.620">
    <property type="entry name" value="HUPs"/>
    <property type="match status" value="1"/>
</dbReference>
<comment type="similarity">
    <text evidence="3">Belongs to the CTU2/NCS2 family.</text>
</comment>
<dbReference type="HAMAP" id="MF_03054">
    <property type="entry name" value="CTU2"/>
    <property type="match status" value="1"/>
</dbReference>
<dbReference type="GO" id="GO:0016783">
    <property type="term" value="F:sulfurtransferase activity"/>
    <property type="evidence" value="ECO:0007669"/>
    <property type="project" value="TreeGrafter"/>
</dbReference>
<reference evidence="5" key="1">
    <citation type="journal article" date="2018" name="PLoS Negl. Trop. Dis.">
        <title>Sialome diversity of ticks revealed by RNAseq of single tick salivary glands.</title>
        <authorList>
            <person name="Perner J."/>
            <person name="Kropackova S."/>
            <person name="Kopacek P."/>
            <person name="Ribeiro J.M."/>
        </authorList>
    </citation>
    <scope>NUCLEOTIDE SEQUENCE</scope>
    <source>
        <strain evidence="5">Siblings of single egg batch collected in Ceske Budejovice</strain>
        <tissue evidence="5">Salivary glands</tissue>
    </source>
</reference>
<comment type="pathway">
    <text evidence="3">tRNA modification; 5-methoxycarbonylmethyl-2-thiouridine-tRNA biosynthesis.</text>
</comment>
<dbReference type="Pfam" id="PF10288">
    <property type="entry name" value="CTU2"/>
    <property type="match status" value="1"/>
</dbReference>
<comment type="function">
    <text evidence="3">Plays a central role in 2-thiolation of mcm(5)S(2)U at tRNA wobble positions of tRNA(Lys), tRNA(Glu) and tRNA(Gln). May act by forming a heterodimer with NCS6/CTU1 that ligates sulfur from thiocarboxylated URM1 onto the uridine of tRNAs at wobble position.</text>
</comment>
<organism evidence="5">
    <name type="scientific">Ixodes ricinus</name>
    <name type="common">Common tick</name>
    <name type="synonym">Acarus ricinus</name>
    <dbReference type="NCBI Taxonomy" id="34613"/>
    <lineage>
        <taxon>Eukaryota</taxon>
        <taxon>Metazoa</taxon>
        <taxon>Ecdysozoa</taxon>
        <taxon>Arthropoda</taxon>
        <taxon>Chelicerata</taxon>
        <taxon>Arachnida</taxon>
        <taxon>Acari</taxon>
        <taxon>Parasitiformes</taxon>
        <taxon>Ixodida</taxon>
        <taxon>Ixodoidea</taxon>
        <taxon>Ixodidae</taxon>
        <taxon>Ixodinae</taxon>
        <taxon>Ixodes</taxon>
    </lineage>
</organism>
<dbReference type="InterPro" id="IPR014729">
    <property type="entry name" value="Rossmann-like_a/b/a_fold"/>
</dbReference>
<keyword evidence="2 3" id="KW-0819">tRNA processing</keyword>
<sequence length="432" mass="46839">MCSTLCECDGIPDAVRPVGIFEDGKGNTCKTCDDTARVVLRKKDAYCVSCFLAASTHKFRSTLGKSKLIKPKQKVLVAFSGGPSSAAMLTLLLDGFAEDAHKRFLFEPSLAHVDDSVASGSSEADSSLREEAVSLMSSSNLPFYTVPLELVVCSDVVILDPATHGSTVPIAEVDGCRRTLASSFSSFKSATDRESFHRITLRRLLLKLARDNGFDKVFTAETGTQLAATLLSTIALGRGSQLRDQVSFVDDRDGHIQLLRPMREFSAEEVDLFNQHRDVTFRQSPPKQAASIVRLTERFVNGLQRDFPATVSTIWRTGDKIAPPVRTAGSCSLCGSPLDTVDVPVASAVEALRLTRETSRQREREERTSLTTAEDEGCHELCYACQSLMAAGDRATMKPLLDSANPLLDSANPVEPQLSKENNTATGGLTVV</sequence>
<name>A0A147BMC1_IXORI</name>
<dbReference type="SUPFAM" id="SSF52402">
    <property type="entry name" value="Adenine nucleotide alpha hydrolases-like"/>
    <property type="match status" value="1"/>
</dbReference>
<dbReference type="GO" id="GO:0032447">
    <property type="term" value="P:protein urmylation"/>
    <property type="evidence" value="ECO:0007669"/>
    <property type="project" value="UniProtKB-UniRule"/>
</dbReference>
<dbReference type="GO" id="GO:0016779">
    <property type="term" value="F:nucleotidyltransferase activity"/>
    <property type="evidence" value="ECO:0007669"/>
    <property type="project" value="UniProtKB-UniRule"/>
</dbReference>
<dbReference type="PANTHER" id="PTHR20882">
    <property type="entry name" value="CYTOPLASMIC TRNA 2-THIOLATION PROTEIN 2"/>
    <property type="match status" value="1"/>
</dbReference>
<dbReference type="GO" id="GO:0005829">
    <property type="term" value="C:cytosol"/>
    <property type="evidence" value="ECO:0007669"/>
    <property type="project" value="TreeGrafter"/>
</dbReference>
<dbReference type="GO" id="GO:0000049">
    <property type="term" value="F:tRNA binding"/>
    <property type="evidence" value="ECO:0007669"/>
    <property type="project" value="InterPro"/>
</dbReference>
<comment type="subcellular location">
    <subcellularLocation>
        <location evidence="3">Cytoplasm</location>
    </subcellularLocation>
</comment>
<evidence type="ECO:0000256" key="1">
    <source>
        <dbReference type="ARBA" id="ARBA00022490"/>
    </source>
</evidence>
<keyword evidence="1 3" id="KW-0963">Cytoplasm</keyword>
<dbReference type="InterPro" id="IPR019407">
    <property type="entry name" value="CTU2"/>
</dbReference>
<evidence type="ECO:0000256" key="2">
    <source>
        <dbReference type="ARBA" id="ARBA00022694"/>
    </source>
</evidence>
<evidence type="ECO:0000256" key="4">
    <source>
        <dbReference type="SAM" id="MobiDB-lite"/>
    </source>
</evidence>
<evidence type="ECO:0000313" key="5">
    <source>
        <dbReference type="EMBL" id="JAR91914.1"/>
    </source>
</evidence>
<evidence type="ECO:0000256" key="3">
    <source>
        <dbReference type="HAMAP-Rule" id="MF_03054"/>
    </source>
</evidence>
<feature type="region of interest" description="Disordered" evidence="4">
    <location>
        <begin position="407"/>
        <end position="432"/>
    </location>
</feature>